<feature type="domain" description="Serpin" evidence="1">
    <location>
        <begin position="4"/>
        <end position="115"/>
    </location>
</feature>
<dbReference type="Proteomes" id="UP000823619">
    <property type="component" value="Unassembled WGS sequence"/>
</dbReference>
<proteinExistence type="predicted"/>
<dbReference type="InterPro" id="IPR000215">
    <property type="entry name" value="Serpin_fam"/>
</dbReference>
<name>A0A9D9EAL4_9BACT</name>
<dbReference type="GO" id="GO:0004867">
    <property type="term" value="F:serine-type endopeptidase inhibitor activity"/>
    <property type="evidence" value="ECO:0007669"/>
    <property type="project" value="InterPro"/>
</dbReference>
<dbReference type="InterPro" id="IPR042178">
    <property type="entry name" value="Serpin_sf_1"/>
</dbReference>
<dbReference type="AlphaFoldDB" id="A0A9D9EAL4"/>
<dbReference type="SUPFAM" id="SSF56574">
    <property type="entry name" value="Serpins"/>
    <property type="match status" value="1"/>
</dbReference>
<protein>
    <submittedName>
        <fullName evidence="2">Serpin family protein</fullName>
    </submittedName>
</protein>
<dbReference type="Pfam" id="PF00079">
    <property type="entry name" value="Serpin"/>
    <property type="match status" value="1"/>
</dbReference>
<accession>A0A9D9EAL4</accession>
<reference evidence="2" key="1">
    <citation type="submission" date="2020-10" db="EMBL/GenBank/DDBJ databases">
        <authorList>
            <person name="Gilroy R."/>
        </authorList>
    </citation>
    <scope>NUCLEOTIDE SEQUENCE</scope>
    <source>
        <strain evidence="2">D5-748</strain>
    </source>
</reference>
<gene>
    <name evidence="2" type="ORF">IAC23_01645</name>
</gene>
<sequence length="118" mass="12995">LAKTEMTLIMPKFKFETDFVLNEVLQKMGVRKAFTSSAQLGGISDAGIAVDEVRQKCFIEVNEQGSEAAAVTSIGVRLTSARPGRPVVMTVDRPFLFAIVDRADDNILFMGRVMNLQK</sequence>
<organism evidence="2 3">
    <name type="scientific">Candidatus Cryptobacteroides merdavium</name>
    <dbReference type="NCBI Taxonomy" id="2840769"/>
    <lineage>
        <taxon>Bacteria</taxon>
        <taxon>Pseudomonadati</taxon>
        <taxon>Bacteroidota</taxon>
        <taxon>Bacteroidia</taxon>
        <taxon>Bacteroidales</taxon>
        <taxon>Candidatus Cryptobacteroides</taxon>
    </lineage>
</organism>
<evidence type="ECO:0000313" key="2">
    <source>
        <dbReference type="EMBL" id="MBO8444387.1"/>
    </source>
</evidence>
<dbReference type="PANTHER" id="PTHR11461">
    <property type="entry name" value="SERINE PROTEASE INHIBITOR, SERPIN"/>
    <property type="match status" value="1"/>
</dbReference>
<dbReference type="InterPro" id="IPR023796">
    <property type="entry name" value="Serpin_dom"/>
</dbReference>
<feature type="non-terminal residue" evidence="2">
    <location>
        <position position="1"/>
    </location>
</feature>
<evidence type="ECO:0000313" key="3">
    <source>
        <dbReference type="Proteomes" id="UP000823619"/>
    </source>
</evidence>
<comment type="caution">
    <text evidence="2">The sequence shown here is derived from an EMBL/GenBank/DDBJ whole genome shotgun (WGS) entry which is preliminary data.</text>
</comment>
<evidence type="ECO:0000259" key="1">
    <source>
        <dbReference type="Pfam" id="PF00079"/>
    </source>
</evidence>
<dbReference type="InterPro" id="IPR023795">
    <property type="entry name" value="Serpin_CS"/>
</dbReference>
<reference evidence="2" key="2">
    <citation type="journal article" date="2021" name="PeerJ">
        <title>Extensive microbial diversity within the chicken gut microbiome revealed by metagenomics and culture.</title>
        <authorList>
            <person name="Gilroy R."/>
            <person name="Ravi A."/>
            <person name="Getino M."/>
            <person name="Pursley I."/>
            <person name="Horton D.L."/>
            <person name="Alikhan N.F."/>
            <person name="Baker D."/>
            <person name="Gharbi K."/>
            <person name="Hall N."/>
            <person name="Watson M."/>
            <person name="Adriaenssens E.M."/>
            <person name="Foster-Nyarko E."/>
            <person name="Jarju S."/>
            <person name="Secka A."/>
            <person name="Antonio M."/>
            <person name="Oren A."/>
            <person name="Chaudhuri R.R."/>
            <person name="La Ragione R."/>
            <person name="Hildebrand F."/>
            <person name="Pallen M.J."/>
        </authorList>
    </citation>
    <scope>NUCLEOTIDE SEQUENCE</scope>
    <source>
        <strain evidence="2">D5-748</strain>
    </source>
</reference>
<dbReference type="GO" id="GO:0005615">
    <property type="term" value="C:extracellular space"/>
    <property type="evidence" value="ECO:0007669"/>
    <property type="project" value="InterPro"/>
</dbReference>
<dbReference type="PANTHER" id="PTHR11461:SF211">
    <property type="entry name" value="GH10112P-RELATED"/>
    <property type="match status" value="1"/>
</dbReference>
<dbReference type="Gene3D" id="3.30.497.10">
    <property type="entry name" value="Antithrombin, subunit I, domain 2"/>
    <property type="match status" value="1"/>
</dbReference>
<dbReference type="EMBL" id="JADIMO010000020">
    <property type="protein sequence ID" value="MBO8444387.1"/>
    <property type="molecule type" value="Genomic_DNA"/>
</dbReference>
<dbReference type="InterPro" id="IPR036186">
    <property type="entry name" value="Serpin_sf"/>
</dbReference>
<dbReference type="PROSITE" id="PS00284">
    <property type="entry name" value="SERPIN"/>
    <property type="match status" value="1"/>
</dbReference>